<name>A0A7I8VX44_9ANNE</name>
<dbReference type="PRINTS" id="PR00254">
    <property type="entry name" value="NICOTINICR"/>
</dbReference>
<dbReference type="Pfam" id="PF02932">
    <property type="entry name" value="Neur_chan_memb"/>
    <property type="match status" value="1"/>
</dbReference>
<dbReference type="PRINTS" id="PR00252">
    <property type="entry name" value="NRIONCHANNEL"/>
</dbReference>
<keyword evidence="1 14" id="KW-0813">Transport</keyword>
<dbReference type="Gene3D" id="1.20.58.390">
    <property type="entry name" value="Neurotransmitter-gated ion-channel transmembrane domain"/>
    <property type="match status" value="2"/>
</dbReference>
<gene>
    <name evidence="17" type="ORF">DGYR_LOCUS8251</name>
</gene>
<feature type="domain" description="Neurotransmitter-gated ion-channel ligand-binding" evidence="15">
    <location>
        <begin position="4"/>
        <end position="174"/>
    </location>
</feature>
<dbReference type="SUPFAM" id="SSF63712">
    <property type="entry name" value="Nicotinic receptor ligand binding domain-like"/>
    <property type="match status" value="1"/>
</dbReference>
<keyword evidence="7 14" id="KW-0472">Membrane</keyword>
<feature type="transmembrane region" description="Helical" evidence="14">
    <location>
        <begin position="209"/>
        <end position="227"/>
    </location>
</feature>
<accession>A0A7I8VX44</accession>
<keyword evidence="18" id="KW-1185">Reference proteome</keyword>
<evidence type="ECO:0000256" key="11">
    <source>
        <dbReference type="ARBA" id="ARBA00023286"/>
    </source>
</evidence>
<feature type="transmembrane region" description="Helical" evidence="14">
    <location>
        <begin position="239"/>
        <end position="260"/>
    </location>
</feature>
<evidence type="ECO:0000256" key="13">
    <source>
        <dbReference type="ARBA" id="ARBA00034099"/>
    </source>
</evidence>
<dbReference type="Gene3D" id="2.70.170.10">
    <property type="entry name" value="Neurotransmitter-gated ion-channel ligand-binding domain"/>
    <property type="match status" value="1"/>
</dbReference>
<keyword evidence="6 14" id="KW-0406">Ion transport</keyword>
<evidence type="ECO:0000313" key="17">
    <source>
        <dbReference type="EMBL" id="CAD5120117.1"/>
    </source>
</evidence>
<dbReference type="GO" id="GO:0045211">
    <property type="term" value="C:postsynaptic membrane"/>
    <property type="evidence" value="ECO:0007669"/>
    <property type="project" value="InterPro"/>
</dbReference>
<keyword evidence="11" id="KW-1071">Ligand-gated ion channel</keyword>
<dbReference type="InterPro" id="IPR036734">
    <property type="entry name" value="Neur_chan_lig-bd_sf"/>
</dbReference>
<dbReference type="OrthoDB" id="5975154at2759"/>
<dbReference type="CDD" id="cd19051">
    <property type="entry name" value="LGIC_TM_cation"/>
    <property type="match status" value="1"/>
</dbReference>
<comment type="similarity">
    <text evidence="14">Belongs to the ligand-gated ion channel (TC 1.A.9) family.</text>
</comment>
<dbReference type="FunFam" id="2.70.170.10:FF:000028">
    <property type="entry name" value="AcetylCholine Receptor"/>
    <property type="match status" value="1"/>
</dbReference>
<evidence type="ECO:0000256" key="7">
    <source>
        <dbReference type="ARBA" id="ARBA00023136"/>
    </source>
</evidence>
<keyword evidence="5" id="KW-0770">Synapse</keyword>
<dbReference type="InterPro" id="IPR036719">
    <property type="entry name" value="Neuro-gated_channel_TM_sf"/>
</dbReference>
<dbReference type="EMBL" id="CAJFCJ010000012">
    <property type="protein sequence ID" value="CAD5120117.1"/>
    <property type="molecule type" value="Genomic_DNA"/>
</dbReference>
<dbReference type="GO" id="GO:0022848">
    <property type="term" value="F:acetylcholine-gated monoatomic cation-selective channel activity"/>
    <property type="evidence" value="ECO:0007669"/>
    <property type="project" value="InterPro"/>
</dbReference>
<dbReference type="InterPro" id="IPR002394">
    <property type="entry name" value="Nicotinic_acetylcholine_rcpt"/>
</dbReference>
<evidence type="ECO:0000256" key="1">
    <source>
        <dbReference type="ARBA" id="ARBA00022448"/>
    </source>
</evidence>
<evidence type="ECO:0000256" key="12">
    <source>
        <dbReference type="ARBA" id="ARBA00023303"/>
    </source>
</evidence>
<evidence type="ECO:0000256" key="5">
    <source>
        <dbReference type="ARBA" id="ARBA00023018"/>
    </source>
</evidence>
<reference evidence="17 18" key="1">
    <citation type="submission" date="2020-08" db="EMBL/GenBank/DDBJ databases">
        <authorList>
            <person name="Hejnol A."/>
        </authorList>
    </citation>
    <scope>NUCLEOTIDE SEQUENCE [LARGE SCALE GENOMIC DNA]</scope>
</reference>
<dbReference type="InterPro" id="IPR006201">
    <property type="entry name" value="Neur_channel"/>
</dbReference>
<keyword evidence="2" id="KW-1003">Cell membrane</keyword>
<feature type="transmembrane region" description="Helical" evidence="14">
    <location>
        <begin position="407"/>
        <end position="425"/>
    </location>
</feature>
<evidence type="ECO:0000256" key="6">
    <source>
        <dbReference type="ARBA" id="ARBA00023065"/>
    </source>
</evidence>
<feature type="domain" description="Neurotransmitter-gated ion-channel transmembrane" evidence="16">
    <location>
        <begin position="184"/>
        <end position="418"/>
    </location>
</feature>
<proteinExistence type="inferred from homology"/>
<comment type="subcellular location">
    <subcellularLocation>
        <location evidence="13">Synaptic cell membrane</location>
        <topology evidence="13">Multi-pass membrane protein</topology>
    </subcellularLocation>
</comment>
<sequence>MIQMDLDEREHMLKTSVWCRYRWHDDYIAWNPGLFDNLTSVRLSSQKVWIPDIMLYNTADTQQLERDALIILYHNGSILWIPHRMYLSSCAIDISNFPFDSQECTMTFGSWAYHGNEIDLHFMETMDQMDTTELERNSTEWDIIGKSEQRKIQYYDCCPQPYVTLIFTLTLKRKLVFSSFILTLPCIFLACMTLVVFWLPPERPDRTSLAMSLFSSFLLLLLILVEAAPPTASSVPTLGVYYCFNMVLIMLSIFLSTVVINISRRGDAMEPVPTWLKTVSIKGLARIFCSKIEARTKSITSNSFTSPLRKKAKNCKKSNERMRAFRITHIEEDHDEIELEDFPKSPTNKIQMLHCLDSHFLMVKKHLREIEGAVDALNCTMKEKQTSKEIRQLKLEWQIVAMTLDRFFFIFFFIAIVSSLITLFPRPF</sequence>
<evidence type="ECO:0000256" key="3">
    <source>
        <dbReference type="ARBA" id="ARBA00022692"/>
    </source>
</evidence>
<feature type="transmembrane region" description="Helical" evidence="14">
    <location>
        <begin position="175"/>
        <end position="197"/>
    </location>
</feature>
<evidence type="ECO:0000256" key="10">
    <source>
        <dbReference type="ARBA" id="ARBA00023180"/>
    </source>
</evidence>
<evidence type="ECO:0000256" key="8">
    <source>
        <dbReference type="ARBA" id="ARBA00023157"/>
    </source>
</evidence>
<comment type="caution">
    <text evidence="17">The sequence shown here is derived from an EMBL/GenBank/DDBJ whole genome shotgun (WGS) entry which is preliminary data.</text>
</comment>
<dbReference type="InterPro" id="IPR018000">
    <property type="entry name" value="Neurotransmitter_ion_chnl_CS"/>
</dbReference>
<evidence type="ECO:0000256" key="14">
    <source>
        <dbReference type="RuleBase" id="RU000687"/>
    </source>
</evidence>
<keyword evidence="4 14" id="KW-1133">Transmembrane helix</keyword>
<dbReference type="SUPFAM" id="SSF90112">
    <property type="entry name" value="Neurotransmitter-gated ion-channel transmembrane pore"/>
    <property type="match status" value="1"/>
</dbReference>
<dbReference type="AlphaFoldDB" id="A0A7I8VX44"/>
<dbReference type="Proteomes" id="UP000549394">
    <property type="component" value="Unassembled WGS sequence"/>
</dbReference>
<dbReference type="InterPro" id="IPR006029">
    <property type="entry name" value="Neurotrans-gated_channel_TM"/>
</dbReference>
<dbReference type="GO" id="GO:0004888">
    <property type="term" value="F:transmembrane signaling receptor activity"/>
    <property type="evidence" value="ECO:0007669"/>
    <property type="project" value="InterPro"/>
</dbReference>
<evidence type="ECO:0000259" key="16">
    <source>
        <dbReference type="Pfam" id="PF02932"/>
    </source>
</evidence>
<evidence type="ECO:0000256" key="4">
    <source>
        <dbReference type="ARBA" id="ARBA00022989"/>
    </source>
</evidence>
<dbReference type="CDD" id="cd18997">
    <property type="entry name" value="LGIC_ECD_nAChR"/>
    <property type="match status" value="1"/>
</dbReference>
<keyword evidence="12 14" id="KW-0407">Ion channel</keyword>
<dbReference type="PROSITE" id="PS00236">
    <property type="entry name" value="NEUROTR_ION_CHANNEL"/>
    <property type="match status" value="1"/>
</dbReference>
<keyword evidence="9" id="KW-0675">Receptor</keyword>
<evidence type="ECO:0000256" key="9">
    <source>
        <dbReference type="ARBA" id="ARBA00023170"/>
    </source>
</evidence>
<dbReference type="InterPro" id="IPR038050">
    <property type="entry name" value="Neuro_actylchol_rec"/>
</dbReference>
<keyword evidence="10" id="KW-0325">Glycoprotein</keyword>
<evidence type="ECO:0000256" key="2">
    <source>
        <dbReference type="ARBA" id="ARBA00022475"/>
    </source>
</evidence>
<evidence type="ECO:0000259" key="15">
    <source>
        <dbReference type="Pfam" id="PF02931"/>
    </source>
</evidence>
<dbReference type="InterPro" id="IPR006202">
    <property type="entry name" value="Neur_chan_lig-bd"/>
</dbReference>
<dbReference type="PANTHER" id="PTHR18945">
    <property type="entry name" value="NEUROTRANSMITTER GATED ION CHANNEL"/>
    <property type="match status" value="1"/>
</dbReference>
<protein>
    <submittedName>
        <fullName evidence="17">DgyrCDS8695</fullName>
    </submittedName>
</protein>
<keyword evidence="3 14" id="KW-0812">Transmembrane</keyword>
<evidence type="ECO:0000313" key="18">
    <source>
        <dbReference type="Proteomes" id="UP000549394"/>
    </source>
</evidence>
<dbReference type="Pfam" id="PF02931">
    <property type="entry name" value="Neur_chan_LBD"/>
    <property type="match status" value="1"/>
</dbReference>
<keyword evidence="8" id="KW-1015">Disulfide bond</keyword>
<organism evidence="17 18">
    <name type="scientific">Dimorphilus gyrociliatus</name>
    <dbReference type="NCBI Taxonomy" id="2664684"/>
    <lineage>
        <taxon>Eukaryota</taxon>
        <taxon>Metazoa</taxon>
        <taxon>Spiralia</taxon>
        <taxon>Lophotrochozoa</taxon>
        <taxon>Annelida</taxon>
        <taxon>Polychaeta</taxon>
        <taxon>Polychaeta incertae sedis</taxon>
        <taxon>Dinophilidae</taxon>
        <taxon>Dimorphilus</taxon>
    </lineage>
</organism>